<evidence type="ECO:0000256" key="1">
    <source>
        <dbReference type="SAM" id="MobiDB-lite"/>
    </source>
</evidence>
<organism evidence="2 3">
    <name type="scientific">Glutinoglossum americanum</name>
    <dbReference type="NCBI Taxonomy" id="1670608"/>
    <lineage>
        <taxon>Eukaryota</taxon>
        <taxon>Fungi</taxon>
        <taxon>Dikarya</taxon>
        <taxon>Ascomycota</taxon>
        <taxon>Pezizomycotina</taxon>
        <taxon>Geoglossomycetes</taxon>
        <taxon>Geoglossales</taxon>
        <taxon>Geoglossaceae</taxon>
        <taxon>Glutinoglossum</taxon>
    </lineage>
</organism>
<feature type="region of interest" description="Disordered" evidence="1">
    <location>
        <begin position="223"/>
        <end position="262"/>
    </location>
</feature>
<dbReference type="Proteomes" id="UP000698800">
    <property type="component" value="Unassembled WGS sequence"/>
</dbReference>
<reference evidence="2" key="1">
    <citation type="submission" date="2021-03" db="EMBL/GenBank/DDBJ databases">
        <title>Comparative genomics and phylogenomic investigation of the class Geoglossomycetes provide insights into ecological specialization and systematics.</title>
        <authorList>
            <person name="Melie T."/>
            <person name="Pirro S."/>
            <person name="Miller A.N."/>
            <person name="Quandt A."/>
        </authorList>
    </citation>
    <scope>NUCLEOTIDE SEQUENCE</scope>
    <source>
        <strain evidence="2">GBOQ0MN5Z8</strain>
    </source>
</reference>
<sequence>MPPALYRRNTDTSNSSSLSARYSDSSDHSHHSHSTAPSSYYGPASRPSFARHPTAGARLGGYADDVSPSCSFDPRGSADTYASTIPSYEDLPEDSTADMSEYSDDYAECDATPSTSSEFAALFPSTRRLKVRHDDSTLDGNMNLRVDTEVSVGGHRRDVILFHLKMKDLVEREFSLRRYCRESGREVCHSSLKQMSSQPTSPRRPGLQRSVSNALASFRGKQEPKFPASLKRADSGYESMHGEDEDDVDATNQRPTPQTNSKVTLEFSNYAHVDVKRRGAKASKRYDFDFWGTNYFWKRMIKKGGESREISYHLVNRSTMSVVAHIVPEPMTPAQAEEETAKGGWVPPCSLWISDETVLNAGLTDVAE</sequence>
<comment type="caution">
    <text evidence="2">The sequence shown here is derived from an EMBL/GenBank/DDBJ whole genome shotgun (WGS) entry which is preliminary data.</text>
</comment>
<protein>
    <submittedName>
        <fullName evidence="2">Uncharacterized protein</fullName>
    </submittedName>
</protein>
<dbReference type="OrthoDB" id="5317787at2759"/>
<keyword evidence="3" id="KW-1185">Reference proteome</keyword>
<gene>
    <name evidence="2" type="ORF">FGG08_001575</name>
</gene>
<evidence type="ECO:0000313" key="2">
    <source>
        <dbReference type="EMBL" id="KAH0544312.1"/>
    </source>
</evidence>
<feature type="compositionally biased region" description="Polar residues" evidence="1">
    <location>
        <begin position="191"/>
        <end position="201"/>
    </location>
</feature>
<feature type="compositionally biased region" description="Polar residues" evidence="1">
    <location>
        <begin position="250"/>
        <end position="262"/>
    </location>
</feature>
<name>A0A9P8IEL9_9PEZI</name>
<feature type="compositionally biased region" description="Low complexity" evidence="1">
    <location>
        <begin position="13"/>
        <end position="23"/>
    </location>
</feature>
<dbReference type="AlphaFoldDB" id="A0A9P8IEL9"/>
<accession>A0A9P8IEL9</accession>
<proteinExistence type="predicted"/>
<evidence type="ECO:0000313" key="3">
    <source>
        <dbReference type="Proteomes" id="UP000698800"/>
    </source>
</evidence>
<dbReference type="EMBL" id="JAGHQL010000021">
    <property type="protein sequence ID" value="KAH0544312.1"/>
    <property type="molecule type" value="Genomic_DNA"/>
</dbReference>
<feature type="region of interest" description="Disordered" evidence="1">
    <location>
        <begin position="187"/>
        <end position="211"/>
    </location>
</feature>
<feature type="region of interest" description="Disordered" evidence="1">
    <location>
        <begin position="1"/>
        <end position="56"/>
    </location>
</feature>